<gene>
    <name evidence="3" type="ORF">SAMN05444580_10568</name>
</gene>
<keyword evidence="1" id="KW-0812">Transmembrane</keyword>
<feature type="transmembrane region" description="Helical" evidence="1">
    <location>
        <begin position="41"/>
        <end position="59"/>
    </location>
</feature>
<dbReference type="RefSeq" id="WP_072846155.1">
    <property type="nucleotide sequence ID" value="NZ_FNAB01000005.1"/>
</dbReference>
<keyword evidence="4" id="KW-1185">Reference proteome</keyword>
<dbReference type="EMBL" id="FNAB01000005">
    <property type="protein sequence ID" value="SDD54875.1"/>
    <property type="molecule type" value="Genomic_DNA"/>
</dbReference>
<organism evidence="3 4">
    <name type="scientific">Rhodococcus tukisamuensis</name>
    <dbReference type="NCBI Taxonomy" id="168276"/>
    <lineage>
        <taxon>Bacteria</taxon>
        <taxon>Bacillati</taxon>
        <taxon>Actinomycetota</taxon>
        <taxon>Actinomycetes</taxon>
        <taxon>Mycobacteriales</taxon>
        <taxon>Nocardiaceae</taxon>
        <taxon>Rhodococcus</taxon>
    </lineage>
</organism>
<evidence type="ECO:0000313" key="4">
    <source>
        <dbReference type="Proteomes" id="UP000199417"/>
    </source>
</evidence>
<proteinExistence type="predicted"/>
<name>A0A1G6VPT8_9NOCA</name>
<dbReference type="PROSITE" id="PS51257">
    <property type="entry name" value="PROKAR_LIPOPROTEIN"/>
    <property type="match status" value="1"/>
</dbReference>
<dbReference type="STRING" id="168276.SAMN05444580_10568"/>
<feature type="transmembrane region" description="Helical" evidence="1">
    <location>
        <begin position="66"/>
        <end position="85"/>
    </location>
</feature>
<reference evidence="3 4" key="1">
    <citation type="submission" date="2016-10" db="EMBL/GenBank/DDBJ databases">
        <authorList>
            <person name="de Groot N.N."/>
        </authorList>
    </citation>
    <scope>NUCLEOTIDE SEQUENCE [LARGE SCALE GENOMIC DNA]</scope>
    <source>
        <strain evidence="3 4">JCM 11308</strain>
    </source>
</reference>
<keyword evidence="1" id="KW-1133">Transmembrane helix</keyword>
<dbReference type="Proteomes" id="UP000199417">
    <property type="component" value="Unassembled WGS sequence"/>
</dbReference>
<protein>
    <submittedName>
        <fullName evidence="3">Uncharacterized protein</fullName>
    </submittedName>
</protein>
<accession>A0A1G6VPT8</accession>
<evidence type="ECO:0000256" key="2">
    <source>
        <dbReference type="SAM" id="SignalP"/>
    </source>
</evidence>
<feature type="signal peptide" evidence="2">
    <location>
        <begin position="1"/>
        <end position="25"/>
    </location>
</feature>
<evidence type="ECO:0000256" key="1">
    <source>
        <dbReference type="SAM" id="Phobius"/>
    </source>
</evidence>
<keyword evidence="2" id="KW-0732">Signal</keyword>
<sequence length="120" mass="12427">MPRSLLWSHLVLLGCASLLAGSAVAAALTPGGSGPRPLPDGVFLAVSLLALVTGLLMAGTEWLSGLGWPPRVAVVAGLVAMAVAYQSDSLGAVAVAAWCVQWCAVAYWFYRLAFDARADR</sequence>
<feature type="chain" id="PRO_5011500545" evidence="2">
    <location>
        <begin position="26"/>
        <end position="120"/>
    </location>
</feature>
<evidence type="ECO:0000313" key="3">
    <source>
        <dbReference type="EMBL" id="SDD54875.1"/>
    </source>
</evidence>
<dbReference type="AlphaFoldDB" id="A0A1G6VPT8"/>
<keyword evidence="1" id="KW-0472">Membrane</keyword>
<feature type="transmembrane region" description="Helical" evidence="1">
    <location>
        <begin position="91"/>
        <end position="110"/>
    </location>
</feature>